<feature type="transmembrane region" description="Helical" evidence="1">
    <location>
        <begin position="142"/>
        <end position="162"/>
    </location>
</feature>
<evidence type="ECO:0000256" key="1">
    <source>
        <dbReference type="SAM" id="Phobius"/>
    </source>
</evidence>
<feature type="transmembrane region" description="Helical" evidence="1">
    <location>
        <begin position="84"/>
        <end position="105"/>
    </location>
</feature>
<keyword evidence="1" id="KW-0812">Transmembrane</keyword>
<feature type="transmembrane region" description="Helical" evidence="1">
    <location>
        <begin position="168"/>
        <end position="186"/>
    </location>
</feature>
<feature type="transmembrane region" description="Helical" evidence="1">
    <location>
        <begin position="49"/>
        <end position="72"/>
    </location>
</feature>
<dbReference type="RefSeq" id="WP_201677454.1">
    <property type="nucleotide sequence ID" value="NZ_JAEQNE010000009.1"/>
</dbReference>
<feature type="transmembrane region" description="Helical" evidence="1">
    <location>
        <begin position="117"/>
        <end position="135"/>
    </location>
</feature>
<accession>A0A936Z8J4</accession>
<keyword evidence="1" id="KW-0472">Membrane</keyword>
<sequence>MRITLTRAELLLATLCALLLLAALAGPPVNQPAHFHAFADQRALWGVPHALDVLSNLPFALAGGAGLWLLRAGGGLPLAPTQRACARLFFAGLVLTATCSGGYHLQPSDLGLAVDRAGMSVAFAGLLGLLVATKVSERSGGLLALGVLLVSPAAIAVCLRTGNVLPWALVQGGGLLLILAFGFGATRPAALDVRWAGVLIAYAVAKLLEAGDHAVFDASAQLLSGHTLKHVVAALAAWPVLAAIRALRPVQNAPSSAATVRA</sequence>
<dbReference type="PANTHER" id="PTHR34368:SF1">
    <property type="entry name" value="OS01G0962200 PROTEIN"/>
    <property type="match status" value="1"/>
</dbReference>
<keyword evidence="1" id="KW-1133">Transmembrane helix</keyword>
<protein>
    <recommendedName>
        <fullName evidence="4">Alkaline phytoceramidase</fullName>
    </recommendedName>
</protein>
<dbReference type="AlphaFoldDB" id="A0A936Z8J4"/>
<proteinExistence type="predicted"/>
<organism evidence="2 3">
    <name type="scientific">Ramlibacter monticola</name>
    <dbReference type="NCBI Taxonomy" id="1926872"/>
    <lineage>
        <taxon>Bacteria</taxon>
        <taxon>Pseudomonadati</taxon>
        <taxon>Pseudomonadota</taxon>
        <taxon>Betaproteobacteria</taxon>
        <taxon>Burkholderiales</taxon>
        <taxon>Comamonadaceae</taxon>
        <taxon>Ramlibacter</taxon>
    </lineage>
</organism>
<comment type="caution">
    <text evidence="2">The sequence shown here is derived from an EMBL/GenBank/DDBJ whole genome shotgun (WGS) entry which is preliminary data.</text>
</comment>
<dbReference type="EMBL" id="JAEQNE010000009">
    <property type="protein sequence ID" value="MBL0394792.1"/>
    <property type="molecule type" value="Genomic_DNA"/>
</dbReference>
<evidence type="ECO:0000313" key="2">
    <source>
        <dbReference type="EMBL" id="MBL0394792.1"/>
    </source>
</evidence>
<keyword evidence="3" id="KW-1185">Reference proteome</keyword>
<dbReference type="PANTHER" id="PTHR34368">
    <property type="entry name" value="OS01G0962200 PROTEIN"/>
    <property type="match status" value="1"/>
</dbReference>
<name>A0A936Z8J4_9BURK</name>
<dbReference type="Proteomes" id="UP000599109">
    <property type="component" value="Unassembled WGS sequence"/>
</dbReference>
<evidence type="ECO:0008006" key="4">
    <source>
        <dbReference type="Google" id="ProtNLM"/>
    </source>
</evidence>
<reference evidence="2 3" key="1">
    <citation type="journal article" date="2017" name="Int. J. Syst. Evol. Microbiol.">
        <title>Ramlibacter monticola sp. nov., isolated from forest soil.</title>
        <authorList>
            <person name="Chaudhary D.K."/>
            <person name="Kim J."/>
        </authorList>
    </citation>
    <scope>NUCLEOTIDE SEQUENCE [LARGE SCALE GENOMIC DNA]</scope>
    <source>
        <strain evidence="2 3">KACC 19175</strain>
    </source>
</reference>
<evidence type="ECO:0000313" key="3">
    <source>
        <dbReference type="Proteomes" id="UP000599109"/>
    </source>
</evidence>
<gene>
    <name evidence="2" type="ORF">JJ685_26875</name>
</gene>